<reference evidence="3" key="1">
    <citation type="submission" date="2015-09" db="EMBL/GenBank/DDBJ databases">
        <title>Scylla olivacea transcriptome.</title>
        <authorList>
            <person name="Ikhwanuddin M."/>
        </authorList>
    </citation>
    <scope>NUCLEOTIDE SEQUENCE</scope>
</reference>
<dbReference type="EMBL" id="GDRN01109799">
    <property type="protein sequence ID" value="JAI57022.1"/>
    <property type="molecule type" value="Transcribed_RNA"/>
</dbReference>
<feature type="region of interest" description="Disordered" evidence="1">
    <location>
        <begin position="68"/>
        <end position="90"/>
    </location>
</feature>
<dbReference type="EMBL" id="GDRN01109798">
    <property type="protein sequence ID" value="JAI57023.1"/>
    <property type="molecule type" value="Transcribed_RNA"/>
</dbReference>
<name>A0A0P4VWA1_SCYOL</name>
<evidence type="ECO:0000313" key="3">
    <source>
        <dbReference type="EMBL" id="JAI57023.1"/>
    </source>
</evidence>
<evidence type="ECO:0000259" key="2">
    <source>
        <dbReference type="Pfam" id="PF13842"/>
    </source>
</evidence>
<feature type="compositionally biased region" description="Basic and acidic residues" evidence="1">
    <location>
        <begin position="68"/>
        <end position="77"/>
    </location>
</feature>
<feature type="domain" description="PiggyBac transposable element-derived protein 4 C-terminal zinc-finger" evidence="2">
    <location>
        <begin position="158"/>
        <end position="201"/>
    </location>
</feature>
<evidence type="ECO:0000256" key="1">
    <source>
        <dbReference type="SAM" id="MobiDB-lite"/>
    </source>
</evidence>
<dbReference type="Pfam" id="PF13842">
    <property type="entry name" value="zf-Tnp_2"/>
    <property type="match status" value="1"/>
</dbReference>
<dbReference type="InterPro" id="IPR032718">
    <property type="entry name" value="PGBD4_Znf_C"/>
</dbReference>
<organism evidence="3">
    <name type="scientific">Scylla olivacea</name>
    <name type="common">Orange mud crab</name>
    <name type="synonym">Cancer olivacea</name>
    <dbReference type="NCBI Taxonomy" id="85551"/>
    <lineage>
        <taxon>Eukaryota</taxon>
        <taxon>Metazoa</taxon>
        <taxon>Ecdysozoa</taxon>
        <taxon>Arthropoda</taxon>
        <taxon>Crustacea</taxon>
        <taxon>Multicrustacea</taxon>
        <taxon>Malacostraca</taxon>
        <taxon>Eumalacostraca</taxon>
        <taxon>Eucarida</taxon>
        <taxon>Decapoda</taxon>
        <taxon>Pleocyemata</taxon>
        <taxon>Brachyura</taxon>
        <taxon>Eubrachyura</taxon>
        <taxon>Portunoidea</taxon>
        <taxon>Portunidae</taxon>
        <taxon>Portuninae</taxon>
        <taxon>Scylla</taxon>
    </lineage>
</organism>
<sequence>MLLNMEPSVDPSKAELVEQPVDEVFSERHDDMHQLVEHFEDPLMTEIKQEPNKNTLLRVPSFIPQHTLRQEGDRCDSSQDQVETEQQDVTHSVTDTTMVTGKRKKLEYFTFQELRKLLKVGHPERRGLGASPGPPHDLPPRLTERHFPRSFPATPQNKTPQRKCYVCFYSSKRRKKRTQTRYLCRKCAVPLCIEPCFEEYHTLLNF</sequence>
<proteinExistence type="predicted"/>
<protein>
    <recommendedName>
        <fullName evidence="2">PiggyBac transposable element-derived protein 4 C-terminal zinc-finger domain-containing protein</fullName>
    </recommendedName>
</protein>
<accession>A0A0P4VWA1</accession>
<dbReference type="AlphaFoldDB" id="A0A0P4VWA1"/>